<keyword evidence="6" id="KW-0961">Cell wall biogenesis/degradation</keyword>
<reference evidence="13" key="1">
    <citation type="submission" date="2020-10" db="EMBL/GenBank/DDBJ databases">
        <authorList>
            <person name="Gilroy R."/>
        </authorList>
    </citation>
    <scope>NUCLEOTIDE SEQUENCE</scope>
    <source>
        <strain evidence="13">ChiSjej4B22-8148</strain>
    </source>
</reference>
<dbReference type="Gene3D" id="3.40.710.10">
    <property type="entry name" value="DD-peptidase/beta-lactamase superfamily"/>
    <property type="match status" value="1"/>
</dbReference>
<dbReference type="GO" id="GO:0009002">
    <property type="term" value="F:serine-type D-Ala-D-Ala carboxypeptidase activity"/>
    <property type="evidence" value="ECO:0007669"/>
    <property type="project" value="InterPro"/>
</dbReference>
<dbReference type="PANTHER" id="PTHR21581:SF6">
    <property type="entry name" value="TRAFFICKING PROTEIN PARTICLE COMPLEX SUBUNIT 12"/>
    <property type="match status" value="1"/>
</dbReference>
<dbReference type="EMBL" id="DVGK01000059">
    <property type="protein sequence ID" value="HIR13273.1"/>
    <property type="molecule type" value="Genomic_DNA"/>
</dbReference>
<dbReference type="Proteomes" id="UP000886757">
    <property type="component" value="Unassembled WGS sequence"/>
</dbReference>
<keyword evidence="13" id="KW-0645">Protease</keyword>
<gene>
    <name evidence="13" type="ORF">IAB31_05040</name>
</gene>
<organism evidence="13 14">
    <name type="scientific">Candidatus Choladousia intestinavium</name>
    <dbReference type="NCBI Taxonomy" id="2840727"/>
    <lineage>
        <taxon>Bacteria</taxon>
        <taxon>Bacillati</taxon>
        <taxon>Bacillota</taxon>
        <taxon>Clostridia</taxon>
        <taxon>Lachnospirales</taxon>
        <taxon>Lachnospiraceae</taxon>
        <taxon>Lachnospiraceae incertae sedis</taxon>
        <taxon>Candidatus Choladousia</taxon>
    </lineage>
</organism>
<dbReference type="AlphaFoldDB" id="A0A9D1DA39"/>
<proteinExistence type="inferred from homology"/>
<feature type="domain" description="Peptidase S11 D-alanyl-D-alanine carboxypeptidase A N-terminal" evidence="12">
    <location>
        <begin position="94"/>
        <end position="323"/>
    </location>
</feature>
<evidence type="ECO:0000259" key="12">
    <source>
        <dbReference type="Pfam" id="PF00768"/>
    </source>
</evidence>
<keyword evidence="3" id="KW-0378">Hydrolase</keyword>
<evidence type="ECO:0000256" key="1">
    <source>
        <dbReference type="ARBA" id="ARBA00007164"/>
    </source>
</evidence>
<feature type="region of interest" description="Disordered" evidence="10">
    <location>
        <begin position="1"/>
        <end position="48"/>
    </location>
</feature>
<feature type="active site" evidence="7">
    <location>
        <position position="182"/>
    </location>
</feature>
<comment type="similarity">
    <text evidence="1 9">Belongs to the peptidase S11 family.</text>
</comment>
<dbReference type="GO" id="GO:0006508">
    <property type="term" value="P:proteolysis"/>
    <property type="evidence" value="ECO:0007669"/>
    <property type="project" value="InterPro"/>
</dbReference>
<dbReference type="GO" id="GO:0009252">
    <property type="term" value="P:peptidoglycan biosynthetic process"/>
    <property type="evidence" value="ECO:0007669"/>
    <property type="project" value="UniProtKB-KW"/>
</dbReference>
<evidence type="ECO:0000256" key="4">
    <source>
        <dbReference type="ARBA" id="ARBA00022960"/>
    </source>
</evidence>
<evidence type="ECO:0000313" key="14">
    <source>
        <dbReference type="Proteomes" id="UP000886757"/>
    </source>
</evidence>
<evidence type="ECO:0000256" key="10">
    <source>
        <dbReference type="SAM" id="MobiDB-lite"/>
    </source>
</evidence>
<evidence type="ECO:0000256" key="5">
    <source>
        <dbReference type="ARBA" id="ARBA00022984"/>
    </source>
</evidence>
<evidence type="ECO:0000256" key="3">
    <source>
        <dbReference type="ARBA" id="ARBA00022801"/>
    </source>
</evidence>
<feature type="active site" description="Acyl-ester intermediate" evidence="7">
    <location>
        <position position="122"/>
    </location>
</feature>
<accession>A0A9D1DA39</accession>
<dbReference type="GO" id="GO:0071555">
    <property type="term" value="P:cell wall organization"/>
    <property type="evidence" value="ECO:0007669"/>
    <property type="project" value="UniProtKB-KW"/>
</dbReference>
<keyword evidence="11" id="KW-0812">Transmembrane</keyword>
<evidence type="ECO:0000256" key="7">
    <source>
        <dbReference type="PIRSR" id="PIRSR618044-1"/>
    </source>
</evidence>
<evidence type="ECO:0000256" key="8">
    <source>
        <dbReference type="PIRSR" id="PIRSR618044-2"/>
    </source>
</evidence>
<dbReference type="PRINTS" id="PR00725">
    <property type="entry name" value="DADACBPTASE1"/>
</dbReference>
<dbReference type="GO" id="GO:0008360">
    <property type="term" value="P:regulation of cell shape"/>
    <property type="evidence" value="ECO:0007669"/>
    <property type="project" value="UniProtKB-KW"/>
</dbReference>
<comment type="caution">
    <text evidence="13">The sequence shown here is derived from an EMBL/GenBank/DDBJ whole genome shotgun (WGS) entry which is preliminary data.</text>
</comment>
<evidence type="ECO:0000256" key="11">
    <source>
        <dbReference type="SAM" id="Phobius"/>
    </source>
</evidence>
<evidence type="ECO:0000256" key="2">
    <source>
        <dbReference type="ARBA" id="ARBA00022729"/>
    </source>
</evidence>
<feature type="transmembrane region" description="Helical" evidence="11">
    <location>
        <begin position="56"/>
        <end position="78"/>
    </location>
</feature>
<feature type="binding site" evidence="8">
    <location>
        <position position="295"/>
    </location>
    <ligand>
        <name>substrate</name>
    </ligand>
</feature>
<evidence type="ECO:0000313" key="13">
    <source>
        <dbReference type="EMBL" id="HIR13273.1"/>
    </source>
</evidence>
<dbReference type="InterPro" id="IPR012338">
    <property type="entry name" value="Beta-lactam/transpept-like"/>
</dbReference>
<dbReference type="InterPro" id="IPR018044">
    <property type="entry name" value="Peptidase_S11"/>
</dbReference>
<sequence length="350" mass="38742">MQQVQNRSGRGGSRYPEKRNDSAYRYRQSRYREPARYDRAPRRPERKKAGRPFRRGVVFLLLALVLVAACTGGLFYFLNRGRAPDVQVDLSVLDSPYAVLVDGPTGEVLASKGGSDRIYPASMTKILTVYTAIRHLSDLDQTVTLSSDYFDALYESDASRAGFEPGEEATVRDLLYGALLPSGAECCMELSIQAAGSEEGMVELMNQEAERLGLSNSHFSNVTGLHDENLYSTPEDIAKLLRAALKNDTFYTIFTTHYYTVAPTSVHPEGFTFWSTMFKHMTEETVNGGEILGGKTGYTQEAGHCLASMAEVNGRQYILVTAGTVDNPSTELYHINDAFLAYNQIAGDEE</sequence>
<keyword evidence="5" id="KW-0573">Peptidoglycan synthesis</keyword>
<keyword evidence="2" id="KW-0732">Signal</keyword>
<name>A0A9D1DA39_9FIRM</name>
<dbReference type="SUPFAM" id="SSF56601">
    <property type="entry name" value="beta-lactamase/transpeptidase-like"/>
    <property type="match status" value="1"/>
</dbReference>
<protein>
    <submittedName>
        <fullName evidence="13">D-alanyl-D-alanine carboxypeptidase</fullName>
    </submittedName>
</protein>
<dbReference type="InterPro" id="IPR001967">
    <property type="entry name" value="Peptidase_S11_N"/>
</dbReference>
<dbReference type="Pfam" id="PF00768">
    <property type="entry name" value="Peptidase_S11"/>
    <property type="match status" value="1"/>
</dbReference>
<feature type="compositionally biased region" description="Basic and acidic residues" evidence="10">
    <location>
        <begin position="15"/>
        <end position="43"/>
    </location>
</feature>
<keyword evidence="4" id="KW-0133">Cell shape</keyword>
<evidence type="ECO:0000256" key="9">
    <source>
        <dbReference type="RuleBase" id="RU004016"/>
    </source>
</evidence>
<keyword evidence="11" id="KW-0472">Membrane</keyword>
<dbReference type="PANTHER" id="PTHR21581">
    <property type="entry name" value="D-ALANYL-D-ALANINE CARBOXYPEPTIDASE"/>
    <property type="match status" value="1"/>
</dbReference>
<keyword evidence="13" id="KW-0121">Carboxypeptidase</keyword>
<reference evidence="13" key="2">
    <citation type="journal article" date="2021" name="PeerJ">
        <title>Extensive microbial diversity within the chicken gut microbiome revealed by metagenomics and culture.</title>
        <authorList>
            <person name="Gilroy R."/>
            <person name="Ravi A."/>
            <person name="Getino M."/>
            <person name="Pursley I."/>
            <person name="Horton D.L."/>
            <person name="Alikhan N.F."/>
            <person name="Baker D."/>
            <person name="Gharbi K."/>
            <person name="Hall N."/>
            <person name="Watson M."/>
            <person name="Adriaenssens E.M."/>
            <person name="Foster-Nyarko E."/>
            <person name="Jarju S."/>
            <person name="Secka A."/>
            <person name="Antonio M."/>
            <person name="Oren A."/>
            <person name="Chaudhuri R.R."/>
            <person name="La Ragione R."/>
            <person name="Hildebrand F."/>
            <person name="Pallen M.J."/>
        </authorList>
    </citation>
    <scope>NUCLEOTIDE SEQUENCE</scope>
    <source>
        <strain evidence="13">ChiSjej4B22-8148</strain>
    </source>
</reference>
<feature type="active site" evidence="7">
    <location>
        <position position="125"/>
    </location>
</feature>
<keyword evidence="11" id="KW-1133">Transmembrane helix</keyword>
<evidence type="ECO:0000256" key="6">
    <source>
        <dbReference type="ARBA" id="ARBA00023316"/>
    </source>
</evidence>